<dbReference type="AlphaFoldDB" id="A8ZL57"/>
<feature type="domain" description="Cobalamin-independent methionine synthase MetE C-terminal/archaeal" evidence="5">
    <location>
        <begin position="30"/>
        <end position="78"/>
    </location>
</feature>
<dbReference type="SUPFAM" id="SSF51726">
    <property type="entry name" value="UROD/MetE-like"/>
    <property type="match status" value="1"/>
</dbReference>
<keyword evidence="2" id="KW-0479">Metal-binding</keyword>
<dbReference type="KEGG" id="amr:AM1_B0161"/>
<feature type="compositionally biased region" description="Basic and acidic residues" evidence="4">
    <location>
        <begin position="80"/>
        <end position="89"/>
    </location>
</feature>
<geneLocation type="plasmid" evidence="6 7">
    <name>pREB2</name>
</geneLocation>
<keyword evidence="3" id="KW-0862">Zinc</keyword>
<name>A8ZL57_ACAM1</name>
<keyword evidence="7" id="KW-1185">Reference proteome</keyword>
<dbReference type="InterPro" id="IPR002629">
    <property type="entry name" value="Met_Synth_C/arc"/>
</dbReference>
<dbReference type="PANTHER" id="PTHR30519">
    <property type="entry name" value="5-METHYLTETRAHYDROPTEROYLTRIGLUTAMATE--HOMOCYSTEINE METHYLTRANSFERASE"/>
    <property type="match status" value="1"/>
</dbReference>
<evidence type="ECO:0000313" key="7">
    <source>
        <dbReference type="Proteomes" id="UP000000268"/>
    </source>
</evidence>
<feature type="region of interest" description="Disordered" evidence="4">
    <location>
        <begin position="69"/>
        <end position="89"/>
    </location>
</feature>
<dbReference type="GO" id="GO:0008270">
    <property type="term" value="F:zinc ion binding"/>
    <property type="evidence" value="ECO:0007669"/>
    <property type="project" value="InterPro"/>
</dbReference>
<dbReference type="EMBL" id="CP000839">
    <property type="protein sequence ID" value="ABW31884.1"/>
    <property type="molecule type" value="Genomic_DNA"/>
</dbReference>
<evidence type="ECO:0000256" key="1">
    <source>
        <dbReference type="ARBA" id="ARBA00001947"/>
    </source>
</evidence>
<sequence length="89" mass="10192">MTLAYTRMGMHREVKKALEAYWRGDVDTNSLHTTERDIEAGIANLPMQQIWVNPDCGLKTRRCKEVMPSPKNRVAAAQQLREEIDATPH</sequence>
<dbReference type="HOGENOM" id="CLU_2447844_0_0_3"/>
<dbReference type="Gene3D" id="3.20.20.210">
    <property type="match status" value="2"/>
</dbReference>
<dbReference type="InterPro" id="IPR038071">
    <property type="entry name" value="UROD/MetE-like_sf"/>
</dbReference>
<evidence type="ECO:0000256" key="4">
    <source>
        <dbReference type="SAM" id="MobiDB-lite"/>
    </source>
</evidence>
<reference evidence="6 7" key="1">
    <citation type="journal article" date="2008" name="Proc. Natl. Acad. Sci. U.S.A.">
        <title>Niche adaptation and genome expansion in the chlorophyll d-producing cyanobacterium Acaryochloris marina.</title>
        <authorList>
            <person name="Swingley W.D."/>
            <person name="Chen M."/>
            <person name="Cheung P.C."/>
            <person name="Conrad A.L."/>
            <person name="Dejesa L.C."/>
            <person name="Hao J."/>
            <person name="Honchak B.M."/>
            <person name="Karbach L.E."/>
            <person name="Kurdoglu A."/>
            <person name="Lahiri S."/>
            <person name="Mastrian S.D."/>
            <person name="Miyashita H."/>
            <person name="Page L."/>
            <person name="Ramakrishna P."/>
            <person name="Satoh S."/>
            <person name="Sattley W.M."/>
            <person name="Shimada Y."/>
            <person name="Taylor H.L."/>
            <person name="Tomo T."/>
            <person name="Tsuchiya T."/>
            <person name="Wang Z.T."/>
            <person name="Raymond J."/>
            <person name="Mimuro M."/>
            <person name="Blankenship R.E."/>
            <person name="Touchman J.W."/>
        </authorList>
    </citation>
    <scope>NUCLEOTIDE SEQUENCE [LARGE SCALE GENOMIC DNA]</scope>
    <source>
        <strain evidence="7">MBIC 11017</strain>
        <plasmid evidence="7">Plasmid pREB2</plasmid>
    </source>
</reference>
<comment type="cofactor">
    <cofactor evidence="1">
        <name>Zn(2+)</name>
        <dbReference type="ChEBI" id="CHEBI:29105"/>
    </cofactor>
</comment>
<accession>A8ZL57</accession>
<evidence type="ECO:0000313" key="6">
    <source>
        <dbReference type="EMBL" id="ABW31884.1"/>
    </source>
</evidence>
<evidence type="ECO:0000259" key="5">
    <source>
        <dbReference type="Pfam" id="PF01717"/>
    </source>
</evidence>
<dbReference type="GO" id="GO:0009086">
    <property type="term" value="P:methionine biosynthetic process"/>
    <property type="evidence" value="ECO:0007669"/>
    <property type="project" value="InterPro"/>
</dbReference>
<protein>
    <recommendedName>
        <fullName evidence="5">Cobalamin-independent methionine synthase MetE C-terminal/archaeal domain-containing protein</fullName>
    </recommendedName>
</protein>
<keyword evidence="6" id="KW-0614">Plasmid</keyword>
<dbReference type="Proteomes" id="UP000000268">
    <property type="component" value="Plasmid pREB2"/>
</dbReference>
<organism evidence="6 7">
    <name type="scientific">Acaryochloris marina (strain MBIC 11017)</name>
    <dbReference type="NCBI Taxonomy" id="329726"/>
    <lineage>
        <taxon>Bacteria</taxon>
        <taxon>Bacillati</taxon>
        <taxon>Cyanobacteriota</taxon>
        <taxon>Cyanophyceae</taxon>
        <taxon>Acaryochloridales</taxon>
        <taxon>Acaryochloridaceae</taxon>
        <taxon>Acaryochloris</taxon>
    </lineage>
</organism>
<proteinExistence type="predicted"/>
<dbReference type="GO" id="GO:0003871">
    <property type="term" value="F:5-methyltetrahydropteroyltriglutamate-homocysteine S-methyltransferase activity"/>
    <property type="evidence" value="ECO:0007669"/>
    <property type="project" value="InterPro"/>
</dbReference>
<evidence type="ECO:0000256" key="2">
    <source>
        <dbReference type="ARBA" id="ARBA00022723"/>
    </source>
</evidence>
<dbReference type="Pfam" id="PF01717">
    <property type="entry name" value="Meth_synt_2"/>
    <property type="match status" value="1"/>
</dbReference>
<evidence type="ECO:0000256" key="3">
    <source>
        <dbReference type="ARBA" id="ARBA00022833"/>
    </source>
</evidence>
<gene>
    <name evidence="6" type="ordered locus">AM1_B0161</name>
</gene>